<dbReference type="SUPFAM" id="SSF51126">
    <property type="entry name" value="Pectin lyase-like"/>
    <property type="match status" value="1"/>
</dbReference>
<feature type="compositionally biased region" description="Polar residues" evidence="1">
    <location>
        <begin position="464"/>
        <end position="481"/>
    </location>
</feature>
<dbReference type="EMBL" id="ADBY01000012">
    <property type="protein sequence ID" value="EFE98171.1"/>
    <property type="molecule type" value="Genomic_DNA"/>
</dbReference>
<dbReference type="STRING" id="667129.HMPREF0758_0216"/>
<dbReference type="HOGENOM" id="CLU_000043_7_3_6"/>
<feature type="domain" description="Filamentous haemagglutinin FhaB/tRNA nuclease CdiA-like TPS" evidence="3">
    <location>
        <begin position="50"/>
        <end position="170"/>
    </location>
</feature>
<feature type="chain" id="PRO_5003056146" evidence="2">
    <location>
        <begin position="38"/>
        <end position="501"/>
    </location>
</feature>
<evidence type="ECO:0000313" key="5">
    <source>
        <dbReference type="Proteomes" id="UP000005723"/>
    </source>
</evidence>
<evidence type="ECO:0000256" key="2">
    <source>
        <dbReference type="SAM" id="SignalP"/>
    </source>
</evidence>
<organism evidence="4 5">
    <name type="scientific">Serratia odorifera DSM 4582</name>
    <dbReference type="NCBI Taxonomy" id="667129"/>
    <lineage>
        <taxon>Bacteria</taxon>
        <taxon>Pseudomonadati</taxon>
        <taxon>Pseudomonadota</taxon>
        <taxon>Gammaproteobacteria</taxon>
        <taxon>Enterobacterales</taxon>
        <taxon>Yersiniaceae</taxon>
        <taxon>Serratia</taxon>
    </lineage>
</organism>
<dbReference type="InterPro" id="IPR011050">
    <property type="entry name" value="Pectin_lyase_fold/virulence"/>
</dbReference>
<evidence type="ECO:0000313" key="4">
    <source>
        <dbReference type="EMBL" id="EFE98171.1"/>
    </source>
</evidence>
<feature type="region of interest" description="Disordered" evidence="1">
    <location>
        <begin position="464"/>
        <end position="489"/>
    </location>
</feature>
<sequence length="501" mass="52242">MKIMDELFYARRRPMEITRVTLLSALTLLGSSLSAQAEITPQAAGAVSQVNQVPVVNINAPSQDGVSHNRYSQFDVEAQGAILNNSLAGAQTTLAGAVAGNSQFNGRAATVILNEVDSANKSILNGMVEVAGQRADVVIANKTGITCNGCGFINASNGVLTTGELQFSNGTFSGYRVEQGNILVDGQGMKKGDVDYTAIIARTANVNAAIHADALFVSAGKKTLTADLSGASNAAFSRDRPEVLIDVSELGGMYAGKIRLVANENGVGVNSANANAAQQRSGGAFNHISVANRGQIFAKGGSASISATTLYNQRDIGADRLSISATQLQNDGNILGPNVSVTATELQNNALFHANRLQVAATRLTNRGKMQSLNAPLSLNATTLRNDGQLLSGSRLQIGSSNMLNGKNGVIKANDKVNIQGTTLNNAGKISSLNSSVSLSDTTFRNSGSVTAASTVSHVGTSFRNEGTMTAGNGVVTNNGRDINKPLPPRKRPTYGWPFSW</sequence>
<dbReference type="NCBIfam" id="TIGR01901">
    <property type="entry name" value="adhes_NPXG"/>
    <property type="match status" value="1"/>
</dbReference>
<dbReference type="Pfam" id="PF05860">
    <property type="entry name" value="TPS"/>
    <property type="match status" value="1"/>
</dbReference>
<dbReference type="Gene3D" id="2.160.20.10">
    <property type="entry name" value="Single-stranded right-handed beta-helix, Pectin lyase-like"/>
    <property type="match status" value="1"/>
</dbReference>
<dbReference type="AlphaFoldDB" id="D4DWB6"/>
<comment type="caution">
    <text evidence="4">The sequence shown here is derived from an EMBL/GenBank/DDBJ whole genome shotgun (WGS) entry which is preliminary data.</text>
</comment>
<proteinExistence type="predicted"/>
<gene>
    <name evidence="4" type="ORF">HMPREF0758_0216</name>
</gene>
<feature type="signal peptide" evidence="2">
    <location>
        <begin position="1"/>
        <end position="37"/>
    </location>
</feature>
<dbReference type="Proteomes" id="UP000005723">
    <property type="component" value="Unassembled WGS sequence"/>
</dbReference>
<evidence type="ECO:0000256" key="1">
    <source>
        <dbReference type="SAM" id="MobiDB-lite"/>
    </source>
</evidence>
<protein>
    <submittedName>
        <fullName evidence="4">Filamentous hemeagglutinin family domain protein</fullName>
    </submittedName>
</protein>
<dbReference type="OrthoDB" id="2664633at2"/>
<accession>D4DWB6</accession>
<dbReference type="SMART" id="SM00912">
    <property type="entry name" value="Haemagg_act"/>
    <property type="match status" value="1"/>
</dbReference>
<name>D4DWB6_SEROD</name>
<dbReference type="InterPro" id="IPR012334">
    <property type="entry name" value="Pectin_lyas_fold"/>
</dbReference>
<evidence type="ECO:0000259" key="3">
    <source>
        <dbReference type="SMART" id="SM00912"/>
    </source>
</evidence>
<keyword evidence="2" id="KW-0732">Signal</keyword>
<keyword evidence="5" id="KW-1185">Reference proteome</keyword>
<reference evidence="4 5" key="1">
    <citation type="submission" date="2010-01" db="EMBL/GenBank/DDBJ databases">
        <authorList>
            <person name="Muzny D."/>
            <person name="Qin X."/>
            <person name="Deng J."/>
            <person name="Jiang H."/>
            <person name="Liu Y."/>
            <person name="Qu J."/>
            <person name="Song X.-Z."/>
            <person name="Zhang L."/>
            <person name="Thornton R."/>
            <person name="Coyle M."/>
            <person name="Francisco L."/>
            <person name="Jackson L."/>
            <person name="Javaid M."/>
            <person name="Korchina V."/>
            <person name="Kovar C."/>
            <person name="Mata R."/>
            <person name="Mathew T."/>
            <person name="Ngo R."/>
            <person name="Nguyen L."/>
            <person name="Nguyen N."/>
            <person name="Okwuonu G."/>
            <person name="Ongeri F."/>
            <person name="Pham C."/>
            <person name="Simmons D."/>
            <person name="Wilczek-Boney K."/>
            <person name="Hale W."/>
            <person name="Jakkamsetti A."/>
            <person name="Pham P."/>
            <person name="Ruth R."/>
            <person name="San Lucas F."/>
            <person name="Warren J."/>
            <person name="Zhang J."/>
            <person name="Zhao Z."/>
            <person name="Zhou C."/>
            <person name="Zhu D."/>
            <person name="Lee S."/>
            <person name="Bess C."/>
            <person name="Blankenburg K."/>
            <person name="Forbes L."/>
            <person name="Fu Q."/>
            <person name="Gubbala S."/>
            <person name="Hirani K."/>
            <person name="Jayaseelan J.C."/>
            <person name="Lara F."/>
            <person name="Munidasa M."/>
            <person name="Palculict T."/>
            <person name="Patil S."/>
            <person name="Pu L.-L."/>
            <person name="Saada N."/>
            <person name="Tang L."/>
            <person name="Weissenberger G."/>
            <person name="Zhu Y."/>
            <person name="Hemphill L."/>
            <person name="Shang Y."/>
            <person name="Youmans B."/>
            <person name="Ayvaz T."/>
            <person name="Ross M."/>
            <person name="Santibanez J."/>
            <person name="Aqrawi P."/>
            <person name="Gross S."/>
            <person name="Joshi V."/>
            <person name="Fowler G."/>
            <person name="Nazareth L."/>
            <person name="Reid J."/>
            <person name="Worley K."/>
            <person name="Petrosino J."/>
            <person name="Highlander S."/>
            <person name="Gibbs R."/>
        </authorList>
    </citation>
    <scope>NUCLEOTIDE SEQUENCE [LARGE SCALE GENOMIC DNA]</scope>
    <source>
        <strain evidence="4 5">DSM 4582</strain>
    </source>
</reference>
<dbReference type="InterPro" id="IPR008638">
    <property type="entry name" value="FhaB/CdiA-like_TPS"/>
</dbReference>